<keyword evidence="10" id="KW-1185">Reference proteome</keyword>
<keyword evidence="3 7" id="KW-1134">Transmembrane beta strand</keyword>
<dbReference type="SUPFAM" id="SSF49464">
    <property type="entry name" value="Carboxypeptidase regulatory domain-like"/>
    <property type="match status" value="1"/>
</dbReference>
<reference evidence="9 10" key="1">
    <citation type="submission" date="2018-04" db="EMBL/GenBank/DDBJ databases">
        <title>Sphingobacterium sp. M46 Genome.</title>
        <authorList>
            <person name="Cheng J."/>
            <person name="Li Y."/>
        </authorList>
    </citation>
    <scope>NUCLEOTIDE SEQUENCE [LARGE SCALE GENOMIC DNA]</scope>
    <source>
        <strain evidence="9 10">M46</strain>
    </source>
</reference>
<dbReference type="InterPro" id="IPR008969">
    <property type="entry name" value="CarboxyPept-like_regulatory"/>
</dbReference>
<dbReference type="InterPro" id="IPR039426">
    <property type="entry name" value="TonB-dep_rcpt-like"/>
</dbReference>
<evidence type="ECO:0000259" key="8">
    <source>
        <dbReference type="Pfam" id="PF07715"/>
    </source>
</evidence>
<proteinExistence type="inferred from homology"/>
<keyword evidence="5 7" id="KW-0472">Membrane</keyword>
<dbReference type="Gene3D" id="2.170.130.10">
    <property type="entry name" value="TonB-dependent receptor, plug domain"/>
    <property type="match status" value="1"/>
</dbReference>
<evidence type="ECO:0000256" key="4">
    <source>
        <dbReference type="ARBA" id="ARBA00022692"/>
    </source>
</evidence>
<dbReference type="AlphaFoldDB" id="A0A363NP93"/>
<dbReference type="EMBL" id="QCXX01000006">
    <property type="protein sequence ID" value="PUV22547.1"/>
    <property type="molecule type" value="Genomic_DNA"/>
</dbReference>
<evidence type="ECO:0000256" key="6">
    <source>
        <dbReference type="ARBA" id="ARBA00023237"/>
    </source>
</evidence>
<dbReference type="InterPro" id="IPR023996">
    <property type="entry name" value="TonB-dep_OMP_SusC/RagA"/>
</dbReference>
<dbReference type="OrthoDB" id="9768177at2"/>
<dbReference type="NCBIfam" id="TIGR04056">
    <property type="entry name" value="OMP_RagA_SusC"/>
    <property type="match status" value="1"/>
</dbReference>
<comment type="subcellular location">
    <subcellularLocation>
        <location evidence="1 7">Cell outer membrane</location>
        <topology evidence="1 7">Multi-pass membrane protein</topology>
    </subcellularLocation>
</comment>
<evidence type="ECO:0000256" key="1">
    <source>
        <dbReference type="ARBA" id="ARBA00004571"/>
    </source>
</evidence>
<comment type="similarity">
    <text evidence="7">Belongs to the TonB-dependent receptor family.</text>
</comment>
<dbReference type="InterPro" id="IPR036942">
    <property type="entry name" value="Beta-barrel_TonB_sf"/>
</dbReference>
<dbReference type="InterPro" id="IPR023997">
    <property type="entry name" value="TonB-dep_OMP_SusC/RagA_CS"/>
</dbReference>
<sequence length="1056" mass="118760">MGKFYIFLFFVVSSQVVLAQTYFGRLIGHHGESIRGATIATSPDQRKLKTDSSGYFSFEKKKSEQIRITMVGYAPMTMALGKALDLGTIQLSHVDNQLDEVIVNTGYYKLNKNMLTGSFATVDQKTITRNPAGNILDRLEGVTSGLQFDRSLSVGENKFPNALRVRGISSIESSTEPLIILDNFPYEGDINAINPNDIESVTVLKDAAAAAIWGAKAGNGVIVLTSKKGNLSTPLRFSFQSNWQLTKKPDLHYNRQFIPAKDMMEFEEYLYGKGNYYNMESLYIPDYVGLLFKRDAKEIAVEDFGTIKAQMQQQDIRQEAKKLLYRSALSQRYAIQARGGAERSSYFISGSYDYNPQSIIGNGDQRLTFNIDHDLKIGNRLTVNTYLRYVADKVQQNGYRLQQLTASGSGLSPYVFLQNTDGTPASVNYQFNHAYRDRAESEGLLDWTFSPLVDRDRRDISSFSKQLTLGAGLNYKIGRGFSIDVKYRYQHQAVKQQNLYDADSYFVRNLINQFTQADGTRVIPLGGIKDGQNSEIIGHNGRIQLDYTRQWSVEHQLVALAGAEISQNTLSRDVGYRLYGYRADNGTSLMNLDYSKQYTMRPNGASVIPATPFEERFTVDRFISYFANATYLLNRTHGLSGSVRWDASNLFGVKTNQRGVPLWSLGLSEQLLPLLGDHANWLDKLTLRTTYGYSGNVNNTISAYPSMRISSANLTTGLPYAKLTSAGNPNLRWEKLATVNLGLDFSVLQQRVSGSVDYYVKSGKDLIGPNYLDPSTGISPEGTSYYIDNRINYANLRTNGLDLNLSVRALQGVVKWDINLLWSMTKNKITKYMANSNLSMDQMVSNAQPRVGYTRDALYAWHFNGISTENGQLITPNGDQEYAKYAANATLDDIRFMGADFPPYQGSMRHHIGYKGFELSANLEWKNGFYFRRNTIDYFKLFYSGIGHQDYLKRWQAPGDELMTTVPAVPATMDLYRDALYTNSELMIEKGDYIRLSDVRLSYQLPMGKKGRLSVFGYVRNVGILCRANKVGLDPDAVAAAYPAPRTYTVGVQLEW</sequence>
<dbReference type="SUPFAM" id="SSF56935">
    <property type="entry name" value="Porins"/>
    <property type="match status" value="1"/>
</dbReference>
<keyword evidence="6 7" id="KW-0998">Cell outer membrane</keyword>
<dbReference type="PROSITE" id="PS52016">
    <property type="entry name" value="TONB_DEPENDENT_REC_3"/>
    <property type="match status" value="1"/>
</dbReference>
<evidence type="ECO:0000256" key="7">
    <source>
        <dbReference type="PROSITE-ProRule" id="PRU01360"/>
    </source>
</evidence>
<feature type="domain" description="TonB-dependent receptor plug" evidence="8">
    <location>
        <begin position="114"/>
        <end position="221"/>
    </location>
</feature>
<evidence type="ECO:0000256" key="5">
    <source>
        <dbReference type="ARBA" id="ARBA00023136"/>
    </source>
</evidence>
<evidence type="ECO:0000256" key="3">
    <source>
        <dbReference type="ARBA" id="ARBA00022452"/>
    </source>
</evidence>
<evidence type="ECO:0000313" key="10">
    <source>
        <dbReference type="Proteomes" id="UP000250831"/>
    </source>
</evidence>
<dbReference type="InterPro" id="IPR037066">
    <property type="entry name" value="Plug_dom_sf"/>
</dbReference>
<dbReference type="InterPro" id="IPR012910">
    <property type="entry name" value="Plug_dom"/>
</dbReference>
<dbReference type="Proteomes" id="UP000250831">
    <property type="component" value="Unassembled WGS sequence"/>
</dbReference>
<dbReference type="GO" id="GO:0009279">
    <property type="term" value="C:cell outer membrane"/>
    <property type="evidence" value="ECO:0007669"/>
    <property type="project" value="UniProtKB-SubCell"/>
</dbReference>
<keyword evidence="2 7" id="KW-0813">Transport</keyword>
<comment type="caution">
    <text evidence="9">The sequence shown here is derived from an EMBL/GenBank/DDBJ whole genome shotgun (WGS) entry which is preliminary data.</text>
</comment>
<dbReference type="Pfam" id="PF07715">
    <property type="entry name" value="Plug"/>
    <property type="match status" value="1"/>
</dbReference>
<keyword evidence="4 7" id="KW-0812">Transmembrane</keyword>
<dbReference type="NCBIfam" id="TIGR04057">
    <property type="entry name" value="SusC_RagA_signa"/>
    <property type="match status" value="1"/>
</dbReference>
<accession>A0A363NP93</accession>
<dbReference type="Gene3D" id="2.40.170.20">
    <property type="entry name" value="TonB-dependent receptor, beta-barrel domain"/>
    <property type="match status" value="1"/>
</dbReference>
<organism evidence="9 10">
    <name type="scientific">Sphingobacterium athyrii</name>
    <dbReference type="NCBI Taxonomy" id="2152717"/>
    <lineage>
        <taxon>Bacteria</taxon>
        <taxon>Pseudomonadati</taxon>
        <taxon>Bacteroidota</taxon>
        <taxon>Sphingobacteriia</taxon>
        <taxon>Sphingobacteriales</taxon>
        <taxon>Sphingobacteriaceae</taxon>
        <taxon>Sphingobacterium</taxon>
    </lineage>
</organism>
<gene>
    <name evidence="9" type="ORF">DCO56_20270</name>
</gene>
<evidence type="ECO:0000256" key="2">
    <source>
        <dbReference type="ARBA" id="ARBA00022448"/>
    </source>
</evidence>
<name>A0A363NP93_9SPHI</name>
<evidence type="ECO:0000313" key="9">
    <source>
        <dbReference type="EMBL" id="PUV22547.1"/>
    </source>
</evidence>
<protein>
    <recommendedName>
        <fullName evidence="8">TonB-dependent receptor plug domain-containing protein</fullName>
    </recommendedName>
</protein>